<dbReference type="InterPro" id="IPR032689">
    <property type="entry name" value="TraG-D_C"/>
</dbReference>
<protein>
    <submittedName>
        <fullName evidence="9">Type IV secretory system conjugative DNA transfer family protein</fullName>
    </submittedName>
</protein>
<evidence type="ECO:0000256" key="5">
    <source>
        <dbReference type="ARBA" id="ARBA00023136"/>
    </source>
</evidence>
<evidence type="ECO:0000256" key="2">
    <source>
        <dbReference type="ARBA" id="ARBA00022475"/>
    </source>
</evidence>
<feature type="transmembrane region" description="Helical" evidence="7">
    <location>
        <begin position="89"/>
        <end position="114"/>
    </location>
</feature>
<dbReference type="EMBL" id="JBHMBK010000012">
    <property type="protein sequence ID" value="MFB9686158.1"/>
    <property type="molecule type" value="Genomic_DNA"/>
</dbReference>
<evidence type="ECO:0000256" key="7">
    <source>
        <dbReference type="SAM" id="Phobius"/>
    </source>
</evidence>
<dbReference type="Proteomes" id="UP001589535">
    <property type="component" value="Unassembled WGS sequence"/>
</dbReference>
<evidence type="ECO:0000259" key="8">
    <source>
        <dbReference type="Pfam" id="PF12696"/>
    </source>
</evidence>
<comment type="caution">
    <text evidence="9">The sequence shown here is derived from an EMBL/GenBank/DDBJ whole genome shotgun (WGS) entry which is preliminary data.</text>
</comment>
<organism evidence="9 10">
    <name type="scientific">Amycolatopsis plumensis</name>
    <dbReference type="NCBI Taxonomy" id="236508"/>
    <lineage>
        <taxon>Bacteria</taxon>
        <taxon>Bacillati</taxon>
        <taxon>Actinomycetota</taxon>
        <taxon>Actinomycetes</taxon>
        <taxon>Pseudonocardiales</taxon>
        <taxon>Pseudonocardiaceae</taxon>
        <taxon>Amycolatopsis</taxon>
    </lineage>
</organism>
<dbReference type="PANTHER" id="PTHR37937">
    <property type="entry name" value="CONJUGATIVE TRANSFER: DNA TRANSPORT"/>
    <property type="match status" value="1"/>
</dbReference>
<reference evidence="9 10" key="1">
    <citation type="submission" date="2024-09" db="EMBL/GenBank/DDBJ databases">
        <authorList>
            <person name="Sun Q."/>
            <person name="Mori K."/>
        </authorList>
    </citation>
    <scope>NUCLEOTIDE SEQUENCE [LARGE SCALE GENOMIC DNA]</scope>
    <source>
        <strain evidence="9 10">JCM 13852</strain>
    </source>
</reference>
<evidence type="ECO:0000256" key="6">
    <source>
        <dbReference type="SAM" id="MobiDB-lite"/>
    </source>
</evidence>
<dbReference type="PANTHER" id="PTHR37937:SF1">
    <property type="entry name" value="CONJUGATIVE TRANSFER: DNA TRANSPORT"/>
    <property type="match status" value="1"/>
</dbReference>
<proteinExistence type="predicted"/>
<sequence length="618" mass="66981">MPRTRTDTLDLDRDVALMGLAVAALAILCTLGAIVVTAAVLVTGFAAGTWTWPPIIAWPGFVLTVAFHAADPGPALPVPWSGAVSDHQLAFYIWFTTITMLTTGLTVGAAIPVWRRVAPTDAGHATRRDIAKTLSIEAARRTAAWTRGDLTDEQRQTAPVEEIAVPLHRGPRRLQLVTSLETPTGTIAPTRSGKSRTDLVHKVLAAPGALVASTTKNDLAEWCLLARTRRPGAGPVLVIDATGTLPWPAHARWSPVTGCADPAVALRRAETLIEASSLGLENVGGNDAVFRGRATIVMQAYLLAAATHHRTVDDLVRWSIAKPADREPVELLEQQYPQLAQNLESEIGMVAETSDAVWMSVRRAIEPFMNPAIRYFATPSPADELDIDQFLQRHGSLFIIAGEHQAPQARPVLTALVEQILTTAQDTALRHERRRLEPPTTAILDELFAGTPVPRLPAIIADSAGRGVLIHWSAQSRSQLDELYGEPGRLQLIDNTLTLTAFPGLKDDKTLEWLSTLSGQHRRRTHQHHSDGLLSVGRGASGEETVPTLRAGDIRTLDRGRVLILHGNLRPILGRTVDVEQRPDWLQLKADITVIRSGQAAIAPDGYPLTLPGVGDLR</sequence>
<comment type="subcellular location">
    <subcellularLocation>
        <location evidence="1">Cell membrane</location>
        <topology evidence="1">Multi-pass membrane protein</topology>
    </subcellularLocation>
</comment>
<feature type="domain" description="TraD/TraG TraM recognition site" evidence="8">
    <location>
        <begin position="439"/>
        <end position="558"/>
    </location>
</feature>
<keyword evidence="5 7" id="KW-0472">Membrane</keyword>
<keyword evidence="2" id="KW-1003">Cell membrane</keyword>
<keyword evidence="4 7" id="KW-1133">Transmembrane helix</keyword>
<dbReference type="InterPro" id="IPR027417">
    <property type="entry name" value="P-loop_NTPase"/>
</dbReference>
<dbReference type="SUPFAM" id="SSF52540">
    <property type="entry name" value="P-loop containing nucleoside triphosphate hydrolases"/>
    <property type="match status" value="1"/>
</dbReference>
<keyword evidence="3 7" id="KW-0812">Transmembrane</keyword>
<feature type="transmembrane region" description="Helical" evidence="7">
    <location>
        <begin position="50"/>
        <end position="69"/>
    </location>
</feature>
<dbReference type="CDD" id="cd01127">
    <property type="entry name" value="TrwB_TraG_TraD_VirD4"/>
    <property type="match status" value="1"/>
</dbReference>
<evidence type="ECO:0000313" key="9">
    <source>
        <dbReference type="EMBL" id="MFB9686158.1"/>
    </source>
</evidence>
<dbReference type="Pfam" id="PF12696">
    <property type="entry name" value="TraG-D_C"/>
    <property type="match status" value="1"/>
</dbReference>
<evidence type="ECO:0000313" key="10">
    <source>
        <dbReference type="Proteomes" id="UP001589535"/>
    </source>
</evidence>
<evidence type="ECO:0000256" key="4">
    <source>
        <dbReference type="ARBA" id="ARBA00022989"/>
    </source>
</evidence>
<feature type="transmembrane region" description="Helical" evidence="7">
    <location>
        <begin position="20"/>
        <end position="43"/>
    </location>
</feature>
<gene>
    <name evidence="9" type="ORF">ACFFTO_18335</name>
</gene>
<accession>A0ABV5U436</accession>
<dbReference type="RefSeq" id="WP_378194905.1">
    <property type="nucleotide sequence ID" value="NZ_JBHMBK010000012.1"/>
</dbReference>
<dbReference type="InterPro" id="IPR051539">
    <property type="entry name" value="T4SS-coupling_protein"/>
</dbReference>
<feature type="region of interest" description="Disordered" evidence="6">
    <location>
        <begin position="522"/>
        <end position="547"/>
    </location>
</feature>
<evidence type="ECO:0000256" key="3">
    <source>
        <dbReference type="ARBA" id="ARBA00022692"/>
    </source>
</evidence>
<name>A0ABV5U436_9PSEU</name>
<evidence type="ECO:0000256" key="1">
    <source>
        <dbReference type="ARBA" id="ARBA00004651"/>
    </source>
</evidence>
<keyword evidence="10" id="KW-1185">Reference proteome</keyword>
<dbReference type="Gene3D" id="3.40.50.300">
    <property type="entry name" value="P-loop containing nucleotide triphosphate hydrolases"/>
    <property type="match status" value="1"/>
</dbReference>